<gene>
    <name evidence="1" type="ordered locus">SULAZ_1123</name>
</gene>
<reference evidence="1 2" key="1">
    <citation type="journal article" date="2009" name="J. Bacteriol.">
        <title>Complete and draft genome sequences of six members of the Aquificales.</title>
        <authorList>
            <person name="Reysenbach A.L."/>
            <person name="Hamamura N."/>
            <person name="Podar M."/>
            <person name="Griffiths E."/>
            <person name="Ferreira S."/>
            <person name="Hochstein R."/>
            <person name="Heidelberg J."/>
            <person name="Johnson J."/>
            <person name="Mead D."/>
            <person name="Pohorille A."/>
            <person name="Sarmiento M."/>
            <person name="Schweighofer K."/>
            <person name="Seshadri R."/>
            <person name="Voytek M.A."/>
        </authorList>
    </citation>
    <scope>NUCLEOTIDE SEQUENCE [LARGE SCALE GENOMIC DNA]</scope>
    <source>
        <strain evidence="2">Az-Fu1 / DSM 15241 / OCM 825</strain>
    </source>
</reference>
<name>C1DVF8_SULAA</name>
<organism evidence="1 2">
    <name type="scientific">Sulfurihydrogenibium azorense (strain DSM 15241 / OCM 825 / Az-Fu1)</name>
    <dbReference type="NCBI Taxonomy" id="204536"/>
    <lineage>
        <taxon>Bacteria</taxon>
        <taxon>Pseudomonadati</taxon>
        <taxon>Aquificota</taxon>
        <taxon>Aquificia</taxon>
        <taxon>Aquificales</taxon>
        <taxon>Hydrogenothermaceae</taxon>
        <taxon>Sulfurihydrogenibium</taxon>
    </lineage>
</organism>
<dbReference type="HOGENOM" id="CLU_2738520_0_0_0"/>
<protein>
    <submittedName>
        <fullName evidence="1">Uncharacterized protein</fullName>
    </submittedName>
</protein>
<dbReference type="EMBL" id="CP001229">
    <property type="protein sequence ID" value="ACN98766.1"/>
    <property type="molecule type" value="Genomic_DNA"/>
</dbReference>
<dbReference type="AlphaFoldDB" id="C1DVF8"/>
<dbReference type="KEGG" id="saf:SULAZ_1123"/>
<evidence type="ECO:0000313" key="1">
    <source>
        <dbReference type="EMBL" id="ACN98766.1"/>
    </source>
</evidence>
<dbReference type="STRING" id="204536.SULAZ_1123"/>
<proteinExistence type="predicted"/>
<dbReference type="RefSeq" id="WP_012674087.1">
    <property type="nucleotide sequence ID" value="NC_012438.1"/>
</dbReference>
<dbReference type="InterPro" id="IPR035223">
    <property type="entry name" value="DUF5335"/>
</dbReference>
<accession>C1DVF8</accession>
<evidence type="ECO:0000313" key="2">
    <source>
        <dbReference type="Proteomes" id="UP000001369"/>
    </source>
</evidence>
<keyword evidence="2" id="KW-1185">Reference proteome</keyword>
<sequence>MYRTHTETFWQELIGLSYDPKDDVFEVAAERHDHLIHKPTEIYVEEENGDLKAVEVVQWDGTKNIISFKVE</sequence>
<dbReference type="Proteomes" id="UP000001369">
    <property type="component" value="Chromosome"/>
</dbReference>
<dbReference type="Pfam" id="PF17269">
    <property type="entry name" value="DUF5335"/>
    <property type="match status" value="1"/>
</dbReference>